<dbReference type="PANTHER" id="PTHR37946">
    <property type="entry name" value="SLL1969 PROTEIN"/>
    <property type="match status" value="1"/>
</dbReference>
<dbReference type="PANTHER" id="PTHR37946:SF1">
    <property type="entry name" value="SLL1969 PROTEIN"/>
    <property type="match status" value="1"/>
</dbReference>
<dbReference type="GO" id="GO:0016788">
    <property type="term" value="F:hydrolase activity, acting on ester bonds"/>
    <property type="evidence" value="ECO:0007669"/>
    <property type="project" value="InterPro"/>
</dbReference>
<dbReference type="OrthoDB" id="556502at2"/>
<reference evidence="2 3" key="1">
    <citation type="submission" date="2019-02" db="EMBL/GenBank/DDBJ databases">
        <title>Deep-cultivation of Planctomycetes and their phenomic and genomic characterization uncovers novel biology.</title>
        <authorList>
            <person name="Wiegand S."/>
            <person name="Jogler M."/>
            <person name="Boedeker C."/>
            <person name="Pinto D."/>
            <person name="Vollmers J."/>
            <person name="Rivas-Marin E."/>
            <person name="Kohn T."/>
            <person name="Peeters S.H."/>
            <person name="Heuer A."/>
            <person name="Rast P."/>
            <person name="Oberbeckmann S."/>
            <person name="Bunk B."/>
            <person name="Jeske O."/>
            <person name="Meyerdierks A."/>
            <person name="Storesund J.E."/>
            <person name="Kallscheuer N."/>
            <person name="Luecker S."/>
            <person name="Lage O.M."/>
            <person name="Pohl T."/>
            <person name="Merkel B.J."/>
            <person name="Hornburger P."/>
            <person name="Mueller R.-W."/>
            <person name="Bruemmer F."/>
            <person name="Labrenz M."/>
            <person name="Spormann A.M."/>
            <person name="Op den Camp H."/>
            <person name="Overmann J."/>
            <person name="Amann R."/>
            <person name="Jetten M.S.M."/>
            <person name="Mascher T."/>
            <person name="Medema M.H."/>
            <person name="Devos D.P."/>
            <person name="Kaster A.-K."/>
            <person name="Ovreas L."/>
            <person name="Rohde M."/>
            <person name="Galperin M.Y."/>
            <person name="Jogler C."/>
        </authorList>
    </citation>
    <scope>NUCLEOTIDE SEQUENCE [LARGE SCALE GENOMIC DNA]</scope>
    <source>
        <strain evidence="2 3">HG15A2</strain>
    </source>
</reference>
<keyword evidence="3" id="KW-1185">Reference proteome</keyword>
<dbReference type="InterPro" id="IPR012908">
    <property type="entry name" value="PGAP1-ab_dom-like"/>
</dbReference>
<name>A0A517MY98_9BACT</name>
<dbReference type="AlphaFoldDB" id="A0A517MY98"/>
<dbReference type="Pfam" id="PF07819">
    <property type="entry name" value="PGAP1"/>
    <property type="match status" value="1"/>
</dbReference>
<dbReference type="Proteomes" id="UP000319852">
    <property type="component" value="Chromosome"/>
</dbReference>
<accession>A0A517MY98</accession>
<evidence type="ECO:0000313" key="3">
    <source>
        <dbReference type="Proteomes" id="UP000319852"/>
    </source>
</evidence>
<dbReference type="Gene3D" id="3.40.50.1820">
    <property type="entry name" value="alpha/beta hydrolase"/>
    <property type="match status" value="1"/>
</dbReference>
<dbReference type="KEGG" id="amob:HG15A2_31820"/>
<dbReference type="InterPro" id="IPR029058">
    <property type="entry name" value="AB_hydrolase_fold"/>
</dbReference>
<dbReference type="SUPFAM" id="SSF53474">
    <property type="entry name" value="alpha/beta-Hydrolases"/>
    <property type="match status" value="1"/>
</dbReference>
<evidence type="ECO:0000259" key="1">
    <source>
        <dbReference type="Pfam" id="PF07819"/>
    </source>
</evidence>
<proteinExistence type="predicted"/>
<dbReference type="EMBL" id="CP036263">
    <property type="protein sequence ID" value="QDS99851.1"/>
    <property type="molecule type" value="Genomic_DNA"/>
</dbReference>
<gene>
    <name evidence="2" type="ORF">HG15A2_31820</name>
</gene>
<feature type="domain" description="GPI inositol-deacylase PGAP1-like alpha/beta" evidence="1">
    <location>
        <begin position="180"/>
        <end position="232"/>
    </location>
</feature>
<protein>
    <submittedName>
        <fullName evidence="2">PGAP1-like protein</fullName>
    </submittedName>
</protein>
<sequence length="392" mass="43271">MPVGLRISVAHKDGPLELMAMLRFLHFNTRQFDTGRPATASRFTTATILFAVILSTCAGQLQAADASAEVDAESQWITVAKPVVREATDYGFKRWLRSRVYKHADDAKFGLSLHECCKEAEESLPLVIQVHGFNSCYERNAAVMEPFIERQYPCGGFTYPNDFSLSESAERLSRELRQQAKECPERRVALITHSMGGLVARACLEDPELNPGNVDHLLMLAPPSQGTMVAHFAVATDVWEHWLSRKQGGAWARWRDSVVDGLGEAADDLVPGSPFLTQLNARPRNPDIQYSIFLGTAATMSNDEMAWIRNAIRKTGSKLPGISGSAERLERLLEDMDEVVEGKGDGIVAVERGRLKGVDDIVILPFGHLSVTGKAETDPIRQVQAALLSRLE</sequence>
<organism evidence="2 3">
    <name type="scientific">Adhaeretor mobilis</name>
    <dbReference type="NCBI Taxonomy" id="1930276"/>
    <lineage>
        <taxon>Bacteria</taxon>
        <taxon>Pseudomonadati</taxon>
        <taxon>Planctomycetota</taxon>
        <taxon>Planctomycetia</taxon>
        <taxon>Pirellulales</taxon>
        <taxon>Lacipirellulaceae</taxon>
        <taxon>Adhaeretor</taxon>
    </lineage>
</organism>
<evidence type="ECO:0000313" key="2">
    <source>
        <dbReference type="EMBL" id="QDS99851.1"/>
    </source>
</evidence>